<dbReference type="AlphaFoldDB" id="A0A183G3M1"/>
<name>A0A183G3M1_HELPZ</name>
<dbReference type="EMBL" id="UZAH01029174">
    <property type="protein sequence ID" value="VDP04665.1"/>
    <property type="molecule type" value="Genomic_DNA"/>
</dbReference>
<reference evidence="1 2" key="1">
    <citation type="submission" date="2018-11" db="EMBL/GenBank/DDBJ databases">
        <authorList>
            <consortium name="Pathogen Informatics"/>
        </authorList>
    </citation>
    <scope>NUCLEOTIDE SEQUENCE [LARGE SCALE GENOMIC DNA]</scope>
</reference>
<gene>
    <name evidence="1" type="ORF">HPBE_LOCUS16012</name>
</gene>
<reference evidence="3" key="2">
    <citation type="submission" date="2019-09" db="UniProtKB">
        <authorList>
            <consortium name="WormBaseParasite"/>
        </authorList>
    </citation>
    <scope>IDENTIFICATION</scope>
</reference>
<dbReference type="Proteomes" id="UP000050761">
    <property type="component" value="Unassembled WGS sequence"/>
</dbReference>
<protein>
    <submittedName>
        <fullName evidence="3">Secreted protein</fullName>
    </submittedName>
</protein>
<evidence type="ECO:0000313" key="3">
    <source>
        <dbReference type="WBParaSite" id="HPBE_0001601301-mRNA-1"/>
    </source>
</evidence>
<accession>A0A183G3M1</accession>
<organism evidence="2 3">
    <name type="scientific">Heligmosomoides polygyrus</name>
    <name type="common">Parasitic roundworm</name>
    <dbReference type="NCBI Taxonomy" id="6339"/>
    <lineage>
        <taxon>Eukaryota</taxon>
        <taxon>Metazoa</taxon>
        <taxon>Ecdysozoa</taxon>
        <taxon>Nematoda</taxon>
        <taxon>Chromadorea</taxon>
        <taxon>Rhabditida</taxon>
        <taxon>Rhabditina</taxon>
        <taxon>Rhabditomorpha</taxon>
        <taxon>Strongyloidea</taxon>
        <taxon>Heligmosomidae</taxon>
        <taxon>Heligmosomoides</taxon>
    </lineage>
</organism>
<evidence type="ECO:0000313" key="2">
    <source>
        <dbReference type="Proteomes" id="UP000050761"/>
    </source>
</evidence>
<accession>A0A3P8BCZ4</accession>
<proteinExistence type="predicted"/>
<keyword evidence="2" id="KW-1185">Reference proteome</keyword>
<evidence type="ECO:0000313" key="1">
    <source>
        <dbReference type="EMBL" id="VDP04665.1"/>
    </source>
</evidence>
<dbReference type="WBParaSite" id="HPBE_0001601301-mRNA-1">
    <property type="protein sequence ID" value="HPBE_0001601301-mRNA-1"/>
    <property type="gene ID" value="HPBE_0001601301"/>
</dbReference>
<sequence length="77" mass="8434">MDFLLLLCRVDSFLVCESSIFMHNLRGWVRTCADSINCGGTARSLHSIEGECIVRRFEAALEVSAHPSGSLAGCPEF</sequence>